<feature type="domain" description="Peptidoglycan beta-N-acetylmuramidase NamZ C-terminal" evidence="3">
    <location>
        <begin position="260"/>
        <end position="410"/>
    </location>
</feature>
<keyword evidence="5" id="KW-1185">Reference proteome</keyword>
<dbReference type="EMBL" id="POUC01000253">
    <property type="protein sequence ID" value="PNG19042.1"/>
    <property type="molecule type" value="Genomic_DNA"/>
</dbReference>
<evidence type="ECO:0000256" key="1">
    <source>
        <dbReference type="SAM" id="SignalP"/>
    </source>
</evidence>
<dbReference type="PANTHER" id="PTHR42915">
    <property type="entry name" value="HYPOTHETICAL 460 KDA PROTEIN IN FEUA-SIGW INTERGENIC REGION [PRECURSOR]"/>
    <property type="match status" value="1"/>
</dbReference>
<evidence type="ECO:0000259" key="2">
    <source>
        <dbReference type="Pfam" id="PF07075"/>
    </source>
</evidence>
<dbReference type="InterPro" id="IPR008302">
    <property type="entry name" value="NamZ"/>
</dbReference>
<dbReference type="GO" id="GO:0033922">
    <property type="term" value="F:peptidoglycan beta-N-acetylmuramidase activity"/>
    <property type="evidence" value="ECO:0007669"/>
    <property type="project" value="InterPro"/>
</dbReference>
<protein>
    <submittedName>
        <fullName evidence="4">DUF1343 domain-containing protein</fullName>
    </submittedName>
</protein>
<keyword evidence="1" id="KW-0732">Signal</keyword>
<evidence type="ECO:0000259" key="3">
    <source>
        <dbReference type="Pfam" id="PF20732"/>
    </source>
</evidence>
<proteinExistence type="predicted"/>
<organism evidence="4 5">
    <name type="scientific">Streptomyces cahuitamycinicus</name>
    <dbReference type="NCBI Taxonomy" id="2070367"/>
    <lineage>
        <taxon>Bacteria</taxon>
        <taxon>Bacillati</taxon>
        <taxon>Actinomycetota</taxon>
        <taxon>Actinomycetes</taxon>
        <taxon>Kitasatosporales</taxon>
        <taxon>Streptomycetaceae</taxon>
        <taxon>Streptomyces</taxon>
    </lineage>
</organism>
<dbReference type="PANTHER" id="PTHR42915:SF1">
    <property type="entry name" value="PEPTIDOGLYCAN BETA-N-ACETYLMURAMIDASE NAMZ"/>
    <property type="match status" value="1"/>
</dbReference>
<dbReference type="RefSeq" id="WP_102911774.1">
    <property type="nucleotide sequence ID" value="NZ_POUC01000253.1"/>
</dbReference>
<dbReference type="InterPro" id="IPR006311">
    <property type="entry name" value="TAT_signal"/>
</dbReference>
<dbReference type="Pfam" id="PF20732">
    <property type="entry name" value="NamZ_C"/>
    <property type="match status" value="1"/>
</dbReference>
<evidence type="ECO:0000313" key="5">
    <source>
        <dbReference type="Proteomes" id="UP000235943"/>
    </source>
</evidence>
<evidence type="ECO:0000313" key="4">
    <source>
        <dbReference type="EMBL" id="PNG19042.1"/>
    </source>
</evidence>
<dbReference type="PIRSF" id="PIRSF016719">
    <property type="entry name" value="UCP016719"/>
    <property type="match status" value="1"/>
</dbReference>
<dbReference type="Gene3D" id="3.40.50.12170">
    <property type="entry name" value="Uncharacterised protein PF07075, DUF1343"/>
    <property type="match status" value="1"/>
</dbReference>
<feature type="domain" description="Peptidoglycan beta-N-acetylmuramidase NamZ N-terminal" evidence="2">
    <location>
        <begin position="52"/>
        <end position="256"/>
    </location>
</feature>
<dbReference type="InterPro" id="IPR048502">
    <property type="entry name" value="NamZ_N"/>
</dbReference>
<dbReference type="Proteomes" id="UP000235943">
    <property type="component" value="Unassembled WGS sequence"/>
</dbReference>
<feature type="chain" id="PRO_5014886453" evidence="1">
    <location>
        <begin position="26"/>
        <end position="411"/>
    </location>
</feature>
<accession>A0A2N8TJ50</accession>
<dbReference type="OrthoDB" id="9801061at2"/>
<gene>
    <name evidence="4" type="ORF">C1J00_27900</name>
</gene>
<dbReference type="AlphaFoldDB" id="A0A2N8TJ50"/>
<name>A0A2N8TJ50_9ACTN</name>
<dbReference type="Pfam" id="PF07075">
    <property type="entry name" value="NamZ_N"/>
    <property type="match status" value="1"/>
</dbReference>
<reference evidence="4 5" key="1">
    <citation type="submission" date="2018-01" db="EMBL/GenBank/DDBJ databases">
        <title>Draft genome sequence of Streptomyces sp. 13K301.</title>
        <authorList>
            <person name="Sahin N."/>
            <person name="Saygin H."/>
            <person name="Ay H."/>
        </authorList>
    </citation>
    <scope>NUCLEOTIDE SEQUENCE [LARGE SCALE GENOMIC DNA]</scope>
    <source>
        <strain evidence="4 5">13K301</strain>
    </source>
</reference>
<comment type="caution">
    <text evidence="4">The sequence shown here is derived from an EMBL/GenBank/DDBJ whole genome shotgun (WGS) entry which is preliminary data.</text>
</comment>
<feature type="signal peptide" evidence="1">
    <location>
        <begin position="1"/>
        <end position="25"/>
    </location>
</feature>
<dbReference type="InterPro" id="IPR048503">
    <property type="entry name" value="NamZ_C"/>
</dbReference>
<dbReference type="PROSITE" id="PS51318">
    <property type="entry name" value="TAT"/>
    <property type="match status" value="1"/>
</dbReference>
<sequence>MRPSRRAVLTSATAAAVSATSTAAAAQRRRHPRTGFERLAQDGYTLLDGQKVGIVTNPTGITRDVRHIVDVMHGDNRVDLRAVFGPEHGFRGTAQAGGSEGRYDDPATGLPVYDTYLKSGRPLADVFTASGIDTVVFDIQDVGARFYTYIWTLYDCMEAAGLAGKRFVVLDRPNPVTGRAALGPVLHKEFATFVGRQPIAQAHGMTVAELARLFNGEFLTEPVPLETVTMPGWKRSDFYDHSGLPWVPPSPNMPTPETALVYSGTCLFEGTNLSEGRGTTRPFELLGAEGVDRHWAAAANELALPGVRFREAYFAPTFSKFQGRTVGGVQLHVHDRAAFDPVRTGIALLVTAKQVWSGFAWRPDNWIDKLTGSARVRTMIDAGADTDEVVAGWQEDLAAFRRMRRKYLHYR</sequence>
<dbReference type="Gene3D" id="3.90.1150.140">
    <property type="match status" value="1"/>
</dbReference>